<dbReference type="Pfam" id="PF01979">
    <property type="entry name" value="Amidohydro_1"/>
    <property type="match status" value="1"/>
</dbReference>
<evidence type="ECO:0000256" key="7">
    <source>
        <dbReference type="ARBA" id="ARBA00012863"/>
    </source>
</evidence>
<evidence type="ECO:0000256" key="2">
    <source>
        <dbReference type="ARBA" id="ARBA00002368"/>
    </source>
</evidence>
<keyword evidence="8" id="KW-0479">Metal-binding</keyword>
<dbReference type="PANTHER" id="PTHR43668:SF2">
    <property type="entry name" value="ALLANTOINASE"/>
    <property type="match status" value="1"/>
</dbReference>
<organism evidence="12 13">
    <name type="scientific">Mesorhizobium abyssinicae</name>
    <dbReference type="NCBI Taxonomy" id="1209958"/>
    <lineage>
        <taxon>Bacteria</taxon>
        <taxon>Pseudomonadati</taxon>
        <taxon>Pseudomonadota</taxon>
        <taxon>Alphaproteobacteria</taxon>
        <taxon>Hyphomicrobiales</taxon>
        <taxon>Phyllobacteriaceae</taxon>
        <taxon>Mesorhizobium</taxon>
    </lineage>
</organism>
<evidence type="ECO:0000313" key="12">
    <source>
        <dbReference type="EMBL" id="MDX8541886.1"/>
    </source>
</evidence>
<dbReference type="InterPro" id="IPR002195">
    <property type="entry name" value="Dihydroorotase_CS"/>
</dbReference>
<evidence type="ECO:0000256" key="1">
    <source>
        <dbReference type="ARBA" id="ARBA00001947"/>
    </source>
</evidence>
<dbReference type="PANTHER" id="PTHR43668">
    <property type="entry name" value="ALLANTOINASE"/>
    <property type="match status" value="1"/>
</dbReference>
<dbReference type="InterPro" id="IPR006680">
    <property type="entry name" value="Amidohydro-rel"/>
</dbReference>
<comment type="caution">
    <text evidence="12">The sequence shown here is derived from an EMBL/GenBank/DDBJ whole genome shotgun (WGS) entry which is preliminary data.</text>
</comment>
<dbReference type="EMBL" id="JAVIIP010000030">
    <property type="protein sequence ID" value="MDX8541886.1"/>
    <property type="molecule type" value="Genomic_DNA"/>
</dbReference>
<gene>
    <name evidence="12" type="primary">allB</name>
    <name evidence="12" type="ORF">RFM23_30240</name>
</gene>
<evidence type="ECO:0000256" key="10">
    <source>
        <dbReference type="ARBA" id="ARBA00022833"/>
    </source>
</evidence>
<reference evidence="12 13" key="1">
    <citation type="submission" date="2023-08" db="EMBL/GenBank/DDBJ databases">
        <title>Implementing the SeqCode for naming new Mesorhizobium species isolated from Vachellia karroo root nodules.</title>
        <authorList>
            <person name="Van Lill M."/>
        </authorList>
    </citation>
    <scope>NUCLEOTIDE SEQUENCE [LARGE SCALE GENOMIC DNA]</scope>
    <source>
        <strain evidence="12 13">VK4B</strain>
    </source>
</reference>
<evidence type="ECO:0000259" key="11">
    <source>
        <dbReference type="Pfam" id="PF01979"/>
    </source>
</evidence>
<dbReference type="InterPro" id="IPR032466">
    <property type="entry name" value="Metal_Hydrolase"/>
</dbReference>
<evidence type="ECO:0000256" key="4">
    <source>
        <dbReference type="ARBA" id="ARBA00010286"/>
    </source>
</evidence>
<keyword evidence="10" id="KW-0862">Zinc</keyword>
<comment type="similarity">
    <text evidence="4">Belongs to the metallo-dependent hydrolases superfamily. DHOase family. Class I DHOase subfamily.</text>
</comment>
<proteinExistence type="inferred from homology"/>
<evidence type="ECO:0000256" key="9">
    <source>
        <dbReference type="ARBA" id="ARBA00022801"/>
    </source>
</evidence>
<dbReference type="RefSeq" id="WP_320322108.1">
    <property type="nucleotide sequence ID" value="NZ_JAVIIP010000030.1"/>
</dbReference>
<evidence type="ECO:0000313" key="13">
    <source>
        <dbReference type="Proteomes" id="UP001276564"/>
    </source>
</evidence>
<feature type="domain" description="Amidohydrolase-related" evidence="11">
    <location>
        <begin position="49"/>
        <end position="427"/>
    </location>
</feature>
<dbReference type="SUPFAM" id="SSF51556">
    <property type="entry name" value="Metallo-dependent hydrolases"/>
    <property type="match status" value="1"/>
</dbReference>
<dbReference type="InterPro" id="IPR017593">
    <property type="entry name" value="Allantoinase"/>
</dbReference>
<dbReference type="InterPro" id="IPR050138">
    <property type="entry name" value="DHOase/Allantoinase_Hydrolase"/>
</dbReference>
<sequence>MFDLGIKHGRIVGENRVDYANLYVKNGKFAGISSEDLAAKETVEADGRFVFPGGVDPHVHFNDPGLTDGEDFQTGSMAAVAGGITTVFEMPLTNPLTADKRSFVLKKNEADKKCVADFGLYLALTPDNWSRIDELMELQPIGFKAFMSYSPDIPMVKDGDLLSGMRAIRAANSRIAVHCENNDVITFLTDQIKQAGRNDPRAYIESRPDYSEWEAIQRAVNLAVVSGVQLHVVHSSTPEGARIVAEARSAGHPISVETAPHFLFLDSSDFERIGPFAQCNPPLRAPGNADKLWEAIRSGQIDCVGTDHAPYTLEEKLRGNGSVWETPAGMNNIQSAIPLLIGEGIKRKISVTRLADLYATAPARLFNIYPKKGAITIGGDADMFLFDAEEEWTVDKKQTFYKQKWTPFDGMKVTGRIKRTWVRGTLVYEDASPLGRIVVDPGFGQFIPGALRSS</sequence>
<dbReference type="Gene3D" id="3.20.20.140">
    <property type="entry name" value="Metal-dependent hydrolases"/>
    <property type="match status" value="1"/>
</dbReference>
<evidence type="ECO:0000256" key="5">
    <source>
        <dbReference type="ARBA" id="ARBA00010368"/>
    </source>
</evidence>
<dbReference type="NCBIfam" id="TIGR00857">
    <property type="entry name" value="pyrC_multi"/>
    <property type="match status" value="1"/>
</dbReference>
<comment type="subunit">
    <text evidence="6">Homotetramer.</text>
</comment>
<evidence type="ECO:0000256" key="3">
    <source>
        <dbReference type="ARBA" id="ARBA00004968"/>
    </source>
</evidence>
<comment type="pathway">
    <text evidence="3">Nitrogen metabolism; (S)-allantoin degradation; allantoate from (S)-allantoin: step 1/1.</text>
</comment>
<dbReference type="Gene3D" id="2.30.40.10">
    <property type="entry name" value="Urease, subunit C, domain 1"/>
    <property type="match status" value="1"/>
</dbReference>
<comment type="cofactor">
    <cofactor evidence="1">
        <name>Zn(2+)</name>
        <dbReference type="ChEBI" id="CHEBI:29105"/>
    </cofactor>
</comment>
<dbReference type="EC" id="3.5.2.5" evidence="7"/>
<dbReference type="NCBIfam" id="TIGR03178">
    <property type="entry name" value="allantoinase"/>
    <property type="match status" value="1"/>
</dbReference>
<evidence type="ECO:0000256" key="6">
    <source>
        <dbReference type="ARBA" id="ARBA00011881"/>
    </source>
</evidence>
<keyword evidence="13" id="KW-1185">Reference proteome</keyword>
<comment type="similarity">
    <text evidence="5">Belongs to the metallo-dependent hydrolases superfamily. Allantoinase family.</text>
</comment>
<protein>
    <recommendedName>
        <fullName evidence="7">allantoinase</fullName>
        <ecNumber evidence="7">3.5.2.5</ecNumber>
    </recommendedName>
</protein>
<dbReference type="Proteomes" id="UP001276564">
    <property type="component" value="Unassembled WGS sequence"/>
</dbReference>
<dbReference type="SUPFAM" id="SSF51338">
    <property type="entry name" value="Composite domain of metallo-dependent hydrolases"/>
    <property type="match status" value="1"/>
</dbReference>
<accession>A0ABU5AXD9</accession>
<dbReference type="GO" id="GO:0004038">
    <property type="term" value="F:allantoinase activity"/>
    <property type="evidence" value="ECO:0007669"/>
    <property type="project" value="UniProtKB-EC"/>
</dbReference>
<evidence type="ECO:0000256" key="8">
    <source>
        <dbReference type="ARBA" id="ARBA00022723"/>
    </source>
</evidence>
<comment type="function">
    <text evidence="2">Catalyzes the reversible cyclization of carbamoyl aspartate to dihydroorotate.</text>
</comment>
<dbReference type="InterPro" id="IPR011059">
    <property type="entry name" value="Metal-dep_hydrolase_composite"/>
</dbReference>
<dbReference type="PROSITE" id="PS00482">
    <property type="entry name" value="DIHYDROOROTASE_1"/>
    <property type="match status" value="1"/>
</dbReference>
<name>A0ABU5AXD9_9HYPH</name>
<keyword evidence="9 12" id="KW-0378">Hydrolase</keyword>